<dbReference type="InterPro" id="IPR000160">
    <property type="entry name" value="GGDEF_dom"/>
</dbReference>
<dbReference type="InterPro" id="IPR029787">
    <property type="entry name" value="Nucleotide_cyclase"/>
</dbReference>
<gene>
    <name evidence="5" type="ORF">HKB35_24225</name>
</gene>
<dbReference type="PANTHER" id="PTHR45138">
    <property type="entry name" value="REGULATORY COMPONENTS OF SENSORY TRANSDUCTION SYSTEM"/>
    <property type="match status" value="1"/>
</dbReference>
<protein>
    <recommendedName>
        <fullName evidence="2">diguanylate cyclase</fullName>
        <ecNumber evidence="2">2.7.7.65</ecNumber>
    </recommendedName>
</protein>
<dbReference type="Proteomes" id="UP000565155">
    <property type="component" value="Unassembled WGS sequence"/>
</dbReference>
<dbReference type="EMBL" id="JABCMA010000105">
    <property type="protein sequence ID" value="NMR76700.1"/>
    <property type="molecule type" value="Genomic_DNA"/>
</dbReference>
<dbReference type="EC" id="2.7.7.65" evidence="2"/>
<dbReference type="GO" id="GO:0052621">
    <property type="term" value="F:diguanylate cyclase activity"/>
    <property type="evidence" value="ECO:0007669"/>
    <property type="project" value="UniProtKB-EC"/>
</dbReference>
<dbReference type="RefSeq" id="WP_169629326.1">
    <property type="nucleotide sequence ID" value="NZ_JABCMA010000105.1"/>
</dbReference>
<dbReference type="GO" id="GO:1902201">
    <property type="term" value="P:negative regulation of bacterial-type flagellum-dependent cell motility"/>
    <property type="evidence" value="ECO:0007669"/>
    <property type="project" value="TreeGrafter"/>
</dbReference>
<dbReference type="PROSITE" id="PS50887">
    <property type="entry name" value="GGDEF"/>
    <property type="match status" value="1"/>
</dbReference>
<comment type="caution">
    <text evidence="5">The sequence shown here is derived from an EMBL/GenBank/DDBJ whole genome shotgun (WGS) entry which is preliminary data.</text>
</comment>
<dbReference type="CDD" id="cd01949">
    <property type="entry name" value="GGDEF"/>
    <property type="match status" value="1"/>
</dbReference>
<dbReference type="PANTHER" id="PTHR45138:SF9">
    <property type="entry name" value="DIGUANYLATE CYCLASE DGCM-RELATED"/>
    <property type="match status" value="1"/>
</dbReference>
<reference evidence="5 6" key="1">
    <citation type="submission" date="2020-04" db="EMBL/GenBank/DDBJ databases">
        <title>Whole-genome sequencing of Vibrio spp. from China reveals different genetic environments of blaCTX-M-14 among diverse lineages.</title>
        <authorList>
            <person name="Zheng Z."/>
            <person name="Ye L."/>
            <person name="Chen S."/>
        </authorList>
    </citation>
    <scope>NUCLEOTIDE SEQUENCE [LARGE SCALE GENOMIC DNA]</scope>
    <source>
        <strain evidence="5 6">Vb1636</strain>
    </source>
</reference>
<dbReference type="NCBIfam" id="TIGR00254">
    <property type="entry name" value="GGDEF"/>
    <property type="match status" value="1"/>
</dbReference>
<feature type="domain" description="GGDEF" evidence="4">
    <location>
        <begin position="35"/>
        <end position="172"/>
    </location>
</feature>
<feature type="non-terminal residue" evidence="5">
    <location>
        <position position="1"/>
    </location>
</feature>
<dbReference type="InterPro" id="IPR050469">
    <property type="entry name" value="Diguanylate_Cyclase"/>
</dbReference>
<dbReference type="GO" id="GO:0005886">
    <property type="term" value="C:plasma membrane"/>
    <property type="evidence" value="ECO:0007669"/>
    <property type="project" value="TreeGrafter"/>
</dbReference>
<dbReference type="InterPro" id="IPR043128">
    <property type="entry name" value="Rev_trsase/Diguanyl_cyclase"/>
</dbReference>
<comment type="cofactor">
    <cofactor evidence="1">
        <name>Mg(2+)</name>
        <dbReference type="ChEBI" id="CHEBI:18420"/>
    </cofactor>
</comment>
<organism evidence="5 6">
    <name type="scientific">Vibrio alginolyticus</name>
    <dbReference type="NCBI Taxonomy" id="663"/>
    <lineage>
        <taxon>Bacteria</taxon>
        <taxon>Pseudomonadati</taxon>
        <taxon>Pseudomonadota</taxon>
        <taxon>Gammaproteobacteria</taxon>
        <taxon>Vibrionales</taxon>
        <taxon>Vibrionaceae</taxon>
        <taxon>Vibrio</taxon>
    </lineage>
</organism>
<dbReference type="GO" id="GO:0043709">
    <property type="term" value="P:cell adhesion involved in single-species biofilm formation"/>
    <property type="evidence" value="ECO:0007669"/>
    <property type="project" value="TreeGrafter"/>
</dbReference>
<evidence type="ECO:0000259" key="4">
    <source>
        <dbReference type="PROSITE" id="PS50887"/>
    </source>
</evidence>
<dbReference type="Pfam" id="PF00990">
    <property type="entry name" value="GGDEF"/>
    <property type="match status" value="1"/>
</dbReference>
<evidence type="ECO:0000256" key="2">
    <source>
        <dbReference type="ARBA" id="ARBA00012528"/>
    </source>
</evidence>
<proteinExistence type="predicted"/>
<dbReference type="AlphaFoldDB" id="A0A7Y0N1Q3"/>
<name>A0A7Y0N1Q3_VIBAL</name>
<accession>A0A7Y0N1Q3</accession>
<evidence type="ECO:0000313" key="5">
    <source>
        <dbReference type="EMBL" id="NMR76700.1"/>
    </source>
</evidence>
<evidence type="ECO:0000313" key="6">
    <source>
        <dbReference type="Proteomes" id="UP000565155"/>
    </source>
</evidence>
<dbReference type="Gene3D" id="3.30.70.270">
    <property type="match status" value="1"/>
</dbReference>
<comment type="catalytic activity">
    <reaction evidence="3">
        <text>2 GTP = 3',3'-c-di-GMP + 2 diphosphate</text>
        <dbReference type="Rhea" id="RHEA:24898"/>
        <dbReference type="ChEBI" id="CHEBI:33019"/>
        <dbReference type="ChEBI" id="CHEBI:37565"/>
        <dbReference type="ChEBI" id="CHEBI:58805"/>
        <dbReference type="EC" id="2.7.7.65"/>
    </reaction>
</comment>
<evidence type="ECO:0000256" key="1">
    <source>
        <dbReference type="ARBA" id="ARBA00001946"/>
    </source>
</evidence>
<dbReference type="SUPFAM" id="SSF55073">
    <property type="entry name" value="Nucleotide cyclase"/>
    <property type="match status" value="1"/>
</dbReference>
<sequence>LEKLSFMDSLTQVANRRRSDERLHVLWYHHIREKLPLTIMLCDIDFFKDYNDCYGHQQGDEALIRVAAVFKQVVNRSSDCVARYGGEEFGFILPNTTTEGAEQVAQRIHQQIRQLDMEHGSSEASEHLSVSIGFVSYVPQHGDEPEMGIAMADSALYQAKADGRNRTCIHPSSF</sequence>
<dbReference type="FunFam" id="3.30.70.270:FF:000001">
    <property type="entry name" value="Diguanylate cyclase domain protein"/>
    <property type="match status" value="1"/>
</dbReference>
<evidence type="ECO:0000256" key="3">
    <source>
        <dbReference type="ARBA" id="ARBA00034247"/>
    </source>
</evidence>
<dbReference type="SMART" id="SM00267">
    <property type="entry name" value="GGDEF"/>
    <property type="match status" value="1"/>
</dbReference>